<dbReference type="PANTHER" id="PTHR47294">
    <property type="entry name" value="OS08G0431150 PROTEIN"/>
    <property type="match status" value="1"/>
</dbReference>
<dbReference type="Gramene" id="Dexi6B01G0012490.1">
    <property type="protein sequence ID" value="Dexi6B01G0012490.1:cds"/>
    <property type="gene ID" value="Dexi6B01G0012490"/>
</dbReference>
<accession>A0A835FUH9</accession>
<proteinExistence type="predicted"/>
<evidence type="ECO:0000259" key="2">
    <source>
        <dbReference type="Pfam" id="PF00403"/>
    </source>
</evidence>
<dbReference type="SUPFAM" id="SSF55008">
    <property type="entry name" value="HMA, heavy metal-associated domain"/>
    <property type="match status" value="1"/>
</dbReference>
<protein>
    <recommendedName>
        <fullName evidence="2">HMA domain-containing protein</fullName>
    </recommendedName>
</protein>
<organism evidence="3 4">
    <name type="scientific">Digitaria exilis</name>
    <dbReference type="NCBI Taxonomy" id="1010633"/>
    <lineage>
        <taxon>Eukaryota</taxon>
        <taxon>Viridiplantae</taxon>
        <taxon>Streptophyta</taxon>
        <taxon>Embryophyta</taxon>
        <taxon>Tracheophyta</taxon>
        <taxon>Spermatophyta</taxon>
        <taxon>Magnoliopsida</taxon>
        <taxon>Liliopsida</taxon>
        <taxon>Poales</taxon>
        <taxon>Poaceae</taxon>
        <taxon>PACMAD clade</taxon>
        <taxon>Panicoideae</taxon>
        <taxon>Panicodae</taxon>
        <taxon>Paniceae</taxon>
        <taxon>Anthephorinae</taxon>
        <taxon>Digitaria</taxon>
    </lineage>
</organism>
<sequence>MTVRMNIDCNGCYQRIRRALLNMQGLESHLIDRKQHRVSVCGEFVPQDVAIKLRKRTNRRVEILEIKEVDAGGGGDPPPEGGGGGQQP</sequence>
<gene>
    <name evidence="3" type="ORF">HU200_002994</name>
</gene>
<dbReference type="InterPro" id="IPR036163">
    <property type="entry name" value="HMA_dom_sf"/>
</dbReference>
<evidence type="ECO:0000313" key="4">
    <source>
        <dbReference type="Proteomes" id="UP000636709"/>
    </source>
</evidence>
<dbReference type="OrthoDB" id="1889242at2759"/>
<dbReference type="CDD" id="cd00371">
    <property type="entry name" value="HMA"/>
    <property type="match status" value="1"/>
</dbReference>
<feature type="compositionally biased region" description="Gly residues" evidence="1">
    <location>
        <begin position="71"/>
        <end position="88"/>
    </location>
</feature>
<name>A0A835FUH9_9POAL</name>
<dbReference type="Pfam" id="PF00403">
    <property type="entry name" value="HMA"/>
    <property type="match status" value="1"/>
</dbReference>
<dbReference type="Gene3D" id="3.30.70.100">
    <property type="match status" value="1"/>
</dbReference>
<evidence type="ECO:0000256" key="1">
    <source>
        <dbReference type="SAM" id="MobiDB-lite"/>
    </source>
</evidence>
<feature type="domain" description="HMA" evidence="2">
    <location>
        <begin position="2"/>
        <end position="49"/>
    </location>
</feature>
<dbReference type="InterPro" id="IPR006121">
    <property type="entry name" value="HMA_dom"/>
</dbReference>
<keyword evidence="4" id="KW-1185">Reference proteome</keyword>
<dbReference type="AlphaFoldDB" id="A0A835FUH9"/>
<dbReference type="EMBL" id="JACEFO010000187">
    <property type="protein sequence ID" value="KAF8779032.1"/>
    <property type="molecule type" value="Genomic_DNA"/>
</dbReference>
<dbReference type="GO" id="GO:0046872">
    <property type="term" value="F:metal ion binding"/>
    <property type="evidence" value="ECO:0007669"/>
    <property type="project" value="InterPro"/>
</dbReference>
<dbReference type="PANTHER" id="PTHR47294:SF3">
    <property type="entry name" value="OS08G0431150 PROTEIN"/>
    <property type="match status" value="1"/>
</dbReference>
<comment type="caution">
    <text evidence="3">The sequence shown here is derived from an EMBL/GenBank/DDBJ whole genome shotgun (WGS) entry which is preliminary data.</text>
</comment>
<evidence type="ECO:0000313" key="3">
    <source>
        <dbReference type="EMBL" id="KAF8779032.1"/>
    </source>
</evidence>
<dbReference type="Proteomes" id="UP000636709">
    <property type="component" value="Unassembled WGS sequence"/>
</dbReference>
<reference evidence="3" key="1">
    <citation type="submission" date="2020-07" db="EMBL/GenBank/DDBJ databases">
        <title>Genome sequence and genetic diversity analysis of an under-domesticated orphan crop, white fonio (Digitaria exilis).</title>
        <authorList>
            <person name="Bennetzen J.L."/>
            <person name="Chen S."/>
            <person name="Ma X."/>
            <person name="Wang X."/>
            <person name="Yssel A.E.J."/>
            <person name="Chaluvadi S.R."/>
            <person name="Johnson M."/>
            <person name="Gangashetty P."/>
            <person name="Hamidou F."/>
            <person name="Sanogo M.D."/>
            <person name="Zwaenepoel A."/>
            <person name="Wallace J."/>
            <person name="Van De Peer Y."/>
            <person name="Van Deynze A."/>
        </authorList>
    </citation>
    <scope>NUCLEOTIDE SEQUENCE</scope>
    <source>
        <tissue evidence="3">Leaves</tissue>
    </source>
</reference>
<feature type="region of interest" description="Disordered" evidence="1">
    <location>
        <begin position="67"/>
        <end position="88"/>
    </location>
</feature>